<keyword evidence="1" id="KW-1133">Transmembrane helix</keyword>
<dbReference type="Proteomes" id="UP000658720">
    <property type="component" value="Unassembled WGS sequence"/>
</dbReference>
<name>A0ABR9VMZ5_9SYNC</name>
<comment type="caution">
    <text evidence="2">The sequence shown here is derived from an EMBL/GenBank/DDBJ whole genome shotgun (WGS) entry which is preliminary data.</text>
</comment>
<organism evidence="2 3">
    <name type="scientific">Synechocystis salina LEGE 00031</name>
    <dbReference type="NCBI Taxonomy" id="1828736"/>
    <lineage>
        <taxon>Bacteria</taxon>
        <taxon>Bacillati</taxon>
        <taxon>Cyanobacteriota</taxon>
        <taxon>Cyanophyceae</taxon>
        <taxon>Synechococcales</taxon>
        <taxon>Merismopediaceae</taxon>
        <taxon>Synechocystis</taxon>
    </lineage>
</organism>
<sequence>MRDLDPEWASLAMIGIGVVLAVATVFLPIERSEALMGMANFLAGMGARGLGTAIESHYRDGRED</sequence>
<evidence type="ECO:0000313" key="3">
    <source>
        <dbReference type="Proteomes" id="UP000658720"/>
    </source>
</evidence>
<protein>
    <recommendedName>
        <fullName evidence="4">Holin</fullName>
    </recommendedName>
</protein>
<accession>A0ABR9VMZ5</accession>
<dbReference type="RefSeq" id="WP_194018775.1">
    <property type="nucleotide sequence ID" value="NZ_JADEVV010000004.1"/>
</dbReference>
<keyword evidence="1" id="KW-0472">Membrane</keyword>
<dbReference type="EMBL" id="JADEVV010000004">
    <property type="protein sequence ID" value="MBE9252712.1"/>
    <property type="molecule type" value="Genomic_DNA"/>
</dbReference>
<reference evidence="2 3" key="1">
    <citation type="submission" date="2020-10" db="EMBL/GenBank/DDBJ databases">
        <authorList>
            <person name="Castelo-Branco R."/>
            <person name="Eusebio N."/>
            <person name="Adriana R."/>
            <person name="Vieira A."/>
            <person name="Brugerolle De Fraissinette N."/>
            <person name="Rezende De Castro R."/>
            <person name="Schneider M.P."/>
            <person name="Vasconcelos V."/>
            <person name="Leao P.N."/>
        </authorList>
    </citation>
    <scope>NUCLEOTIDE SEQUENCE [LARGE SCALE GENOMIC DNA]</scope>
    <source>
        <strain evidence="2 3">LEGE 00031</strain>
    </source>
</reference>
<evidence type="ECO:0000256" key="1">
    <source>
        <dbReference type="SAM" id="Phobius"/>
    </source>
</evidence>
<evidence type="ECO:0008006" key="4">
    <source>
        <dbReference type="Google" id="ProtNLM"/>
    </source>
</evidence>
<evidence type="ECO:0000313" key="2">
    <source>
        <dbReference type="EMBL" id="MBE9252712.1"/>
    </source>
</evidence>
<keyword evidence="1" id="KW-0812">Transmembrane</keyword>
<keyword evidence="3" id="KW-1185">Reference proteome</keyword>
<proteinExistence type="predicted"/>
<gene>
    <name evidence="2" type="ORF">IQ217_02360</name>
</gene>
<feature type="transmembrane region" description="Helical" evidence="1">
    <location>
        <begin position="12"/>
        <end position="29"/>
    </location>
</feature>